<gene>
    <name evidence="2" type="ORF">PAXINDRAFT_21585</name>
</gene>
<dbReference type="OrthoDB" id="2708364at2759"/>
<reference evidence="2 3" key="1">
    <citation type="submission" date="2014-06" db="EMBL/GenBank/DDBJ databases">
        <authorList>
            <consortium name="DOE Joint Genome Institute"/>
            <person name="Kuo A."/>
            <person name="Kohler A."/>
            <person name="Nagy L.G."/>
            <person name="Floudas D."/>
            <person name="Copeland A."/>
            <person name="Barry K.W."/>
            <person name="Cichocki N."/>
            <person name="Veneault-Fourrey C."/>
            <person name="LaButti K."/>
            <person name="Lindquist E.A."/>
            <person name="Lipzen A."/>
            <person name="Lundell T."/>
            <person name="Morin E."/>
            <person name="Murat C."/>
            <person name="Sun H."/>
            <person name="Tunlid A."/>
            <person name="Henrissat B."/>
            <person name="Grigoriev I.V."/>
            <person name="Hibbett D.S."/>
            <person name="Martin F."/>
            <person name="Nordberg H.P."/>
            <person name="Cantor M.N."/>
            <person name="Hua S.X."/>
        </authorList>
    </citation>
    <scope>NUCLEOTIDE SEQUENCE [LARGE SCALE GENOMIC DNA]</scope>
    <source>
        <strain evidence="2 3">ATCC 200175</strain>
    </source>
</reference>
<feature type="compositionally biased region" description="Polar residues" evidence="1">
    <location>
        <begin position="67"/>
        <end position="81"/>
    </location>
</feature>
<dbReference type="Proteomes" id="UP000053647">
    <property type="component" value="Unassembled WGS sequence"/>
</dbReference>
<protein>
    <submittedName>
        <fullName evidence="2">Uncharacterized protein</fullName>
    </submittedName>
</protein>
<accession>A0A0C9TD29</accession>
<dbReference type="AlphaFoldDB" id="A0A0C9TD29"/>
<feature type="region of interest" description="Disordered" evidence="1">
    <location>
        <begin position="170"/>
        <end position="200"/>
    </location>
</feature>
<proteinExistence type="predicted"/>
<feature type="compositionally biased region" description="Basic and acidic residues" evidence="1">
    <location>
        <begin position="13"/>
        <end position="66"/>
    </location>
</feature>
<organism evidence="2 3">
    <name type="scientific">Paxillus involutus ATCC 200175</name>
    <dbReference type="NCBI Taxonomy" id="664439"/>
    <lineage>
        <taxon>Eukaryota</taxon>
        <taxon>Fungi</taxon>
        <taxon>Dikarya</taxon>
        <taxon>Basidiomycota</taxon>
        <taxon>Agaricomycotina</taxon>
        <taxon>Agaricomycetes</taxon>
        <taxon>Agaricomycetidae</taxon>
        <taxon>Boletales</taxon>
        <taxon>Paxilineae</taxon>
        <taxon>Paxillaceae</taxon>
        <taxon>Paxillus</taxon>
    </lineage>
</organism>
<evidence type="ECO:0000256" key="1">
    <source>
        <dbReference type="SAM" id="MobiDB-lite"/>
    </source>
</evidence>
<keyword evidence="3" id="KW-1185">Reference proteome</keyword>
<feature type="compositionally biased region" description="Polar residues" evidence="1">
    <location>
        <begin position="180"/>
        <end position="194"/>
    </location>
</feature>
<feature type="region of interest" description="Disordered" evidence="1">
    <location>
        <begin position="1"/>
        <end position="158"/>
    </location>
</feature>
<evidence type="ECO:0000313" key="3">
    <source>
        <dbReference type="Proteomes" id="UP000053647"/>
    </source>
</evidence>
<feature type="compositionally biased region" description="Basic and acidic residues" evidence="1">
    <location>
        <begin position="87"/>
        <end position="98"/>
    </location>
</feature>
<dbReference type="HOGENOM" id="CLU_101458_0_0_1"/>
<feature type="compositionally biased region" description="Pro residues" evidence="1">
    <location>
        <begin position="106"/>
        <end position="116"/>
    </location>
</feature>
<dbReference type="EMBL" id="KN821219">
    <property type="protein sequence ID" value="KIJ05131.1"/>
    <property type="molecule type" value="Genomic_DNA"/>
</dbReference>
<reference evidence="3" key="2">
    <citation type="submission" date="2015-01" db="EMBL/GenBank/DDBJ databases">
        <title>Evolutionary Origins and Diversification of the Mycorrhizal Mutualists.</title>
        <authorList>
            <consortium name="DOE Joint Genome Institute"/>
            <consortium name="Mycorrhizal Genomics Consortium"/>
            <person name="Kohler A."/>
            <person name="Kuo A."/>
            <person name="Nagy L.G."/>
            <person name="Floudas D."/>
            <person name="Copeland A."/>
            <person name="Barry K.W."/>
            <person name="Cichocki N."/>
            <person name="Veneault-Fourrey C."/>
            <person name="LaButti K."/>
            <person name="Lindquist E.A."/>
            <person name="Lipzen A."/>
            <person name="Lundell T."/>
            <person name="Morin E."/>
            <person name="Murat C."/>
            <person name="Riley R."/>
            <person name="Ohm R."/>
            <person name="Sun H."/>
            <person name="Tunlid A."/>
            <person name="Henrissat B."/>
            <person name="Grigoriev I.V."/>
            <person name="Hibbett D.S."/>
            <person name="Martin F."/>
        </authorList>
    </citation>
    <scope>NUCLEOTIDE SEQUENCE [LARGE SCALE GENOMIC DNA]</scope>
    <source>
        <strain evidence="3">ATCC 200175</strain>
    </source>
</reference>
<evidence type="ECO:0000313" key="2">
    <source>
        <dbReference type="EMBL" id="KIJ05131.1"/>
    </source>
</evidence>
<sequence length="212" mass="23248">MVEGVGTKKSRRVDKPEVEEVETKSSRRGDEPRGREDEESRSREVEGKEGGQSEGDACQRDGRTNDTGDATSSASCNSSRVETGALAEHEDGQHRDGIRNASMNVPGPPSPLPYAMPRPTHITNPPRRRGRLKSPPTKVSRTRAYGLCTKSDGHADHLPVQSDATEMVRSYRGSVPKPPQSRTKGTEARTSTPHTVDITHTRELPYRVIMPA</sequence>
<name>A0A0C9TD29_PAXIN</name>